<dbReference type="EMBL" id="JACHJV010000004">
    <property type="protein sequence ID" value="MBB4929031.1"/>
    <property type="molecule type" value="Genomic_DNA"/>
</dbReference>
<feature type="region of interest" description="Disordered" evidence="1">
    <location>
        <begin position="147"/>
        <end position="184"/>
    </location>
</feature>
<sequence>MTTTISFGRVPAQAGPPAATVLLLQADPDALLLTVADRAPAGTIHLRHAAHLPCPTGADALRTVGAAYRTATGRGRPTVRLAHHDRAAAAQLLAELRRTLGPLADLHPIDRTGTGWPAAAAATITVLGTDPAEDPELVELLAEQAAIHAARHQHSDPEHRTRPHHRKPGRTASPGSATTGGEPR</sequence>
<organism evidence="2 3">
    <name type="scientific">Kitasatospora kifunensis</name>
    <name type="common">Streptomyces kifunensis</name>
    <dbReference type="NCBI Taxonomy" id="58351"/>
    <lineage>
        <taxon>Bacteria</taxon>
        <taxon>Bacillati</taxon>
        <taxon>Actinomycetota</taxon>
        <taxon>Actinomycetes</taxon>
        <taxon>Kitasatosporales</taxon>
        <taxon>Streptomycetaceae</taxon>
        <taxon>Kitasatospora</taxon>
    </lineage>
</organism>
<evidence type="ECO:0000313" key="2">
    <source>
        <dbReference type="EMBL" id="MBB4929031.1"/>
    </source>
</evidence>
<evidence type="ECO:0000256" key="1">
    <source>
        <dbReference type="SAM" id="MobiDB-lite"/>
    </source>
</evidence>
<evidence type="ECO:0000313" key="3">
    <source>
        <dbReference type="Proteomes" id="UP000540506"/>
    </source>
</evidence>
<comment type="caution">
    <text evidence="2">The sequence shown here is derived from an EMBL/GenBank/DDBJ whole genome shotgun (WGS) entry which is preliminary data.</text>
</comment>
<protein>
    <submittedName>
        <fullName evidence="2">Uncharacterized protein</fullName>
    </submittedName>
</protein>
<dbReference type="RefSeq" id="WP_184946955.1">
    <property type="nucleotide sequence ID" value="NZ_JACHJV010000004.1"/>
</dbReference>
<name>A0A7W7RBP0_KITKI</name>
<accession>A0A7W7RBP0</accession>
<keyword evidence="3" id="KW-1185">Reference proteome</keyword>
<gene>
    <name evidence="2" type="ORF">FHR34_008130</name>
</gene>
<reference evidence="2 3" key="1">
    <citation type="submission" date="2020-08" db="EMBL/GenBank/DDBJ databases">
        <title>Sequencing the genomes of 1000 actinobacteria strains.</title>
        <authorList>
            <person name="Klenk H.-P."/>
        </authorList>
    </citation>
    <scope>NUCLEOTIDE SEQUENCE [LARGE SCALE GENOMIC DNA]</scope>
    <source>
        <strain evidence="2 3">DSM 41654</strain>
    </source>
</reference>
<dbReference type="Proteomes" id="UP000540506">
    <property type="component" value="Unassembled WGS sequence"/>
</dbReference>
<proteinExistence type="predicted"/>
<dbReference type="AlphaFoldDB" id="A0A7W7RBP0"/>
<feature type="compositionally biased region" description="Polar residues" evidence="1">
    <location>
        <begin position="173"/>
        <end position="184"/>
    </location>
</feature>